<dbReference type="EMBL" id="CP013264">
    <property type="protein sequence ID" value="ALR20378.1"/>
    <property type="molecule type" value="Genomic_DNA"/>
</dbReference>
<organism evidence="1 2">
    <name type="scientific">Sphingobium baderi</name>
    <dbReference type="NCBI Taxonomy" id="1332080"/>
    <lineage>
        <taxon>Bacteria</taxon>
        <taxon>Pseudomonadati</taxon>
        <taxon>Pseudomonadota</taxon>
        <taxon>Alphaproteobacteria</taxon>
        <taxon>Sphingomonadales</taxon>
        <taxon>Sphingomonadaceae</taxon>
        <taxon>Sphingobium</taxon>
    </lineage>
</organism>
<dbReference type="InterPro" id="IPR025543">
    <property type="entry name" value="Dodecin-like"/>
</dbReference>
<dbReference type="NCBIfam" id="NF043052">
    <property type="entry name" value="DodecBact"/>
    <property type="match status" value="1"/>
</dbReference>
<dbReference type="Pfam" id="PF07311">
    <property type="entry name" value="Dodecin"/>
    <property type="match status" value="1"/>
</dbReference>
<name>A0A0S3EY70_9SPHN</name>
<dbReference type="KEGG" id="sbd:ATN00_08730"/>
<dbReference type="OrthoDB" id="9805889at2"/>
<dbReference type="InterPro" id="IPR009923">
    <property type="entry name" value="Dodecin"/>
</dbReference>
<dbReference type="Proteomes" id="UP000056968">
    <property type="component" value="Chromosome"/>
</dbReference>
<dbReference type="RefSeq" id="WP_062063986.1">
    <property type="nucleotide sequence ID" value="NZ_CP013264.1"/>
</dbReference>
<dbReference type="AlphaFoldDB" id="A0A0S3EY70"/>
<reference evidence="1 2" key="1">
    <citation type="submission" date="2015-11" db="EMBL/GenBank/DDBJ databases">
        <title>A Two-component Flavoprotein Monooxygenase System MeaXY Responsible for para-Hydroxylation of 2-Methyl-6-ethylaniline and 2,6-Diethylaniline in Sphingobium baderi DE-13.</title>
        <authorList>
            <person name="Cheng M."/>
            <person name="Meng Q."/>
            <person name="Yang Y."/>
            <person name="Chu C."/>
            <person name="Yan X."/>
            <person name="He J."/>
            <person name="Li S."/>
        </authorList>
    </citation>
    <scope>NUCLEOTIDE SEQUENCE [LARGE SCALE GENOMIC DNA]</scope>
    <source>
        <strain evidence="1 2">DE-13</strain>
    </source>
</reference>
<gene>
    <name evidence="1" type="ORF">ATN00_08730</name>
</gene>
<dbReference type="InterPro" id="IPR050049">
    <property type="entry name" value="Dodecin_bact"/>
</dbReference>
<accession>A0A0S3EY70</accession>
<dbReference type="SUPFAM" id="SSF89807">
    <property type="entry name" value="Dodecin-like"/>
    <property type="match status" value="1"/>
</dbReference>
<dbReference type="PANTHER" id="PTHR39324:SF1">
    <property type="entry name" value="CALCIUM DODECIN"/>
    <property type="match status" value="1"/>
</dbReference>
<dbReference type="PANTHER" id="PTHR39324">
    <property type="entry name" value="CALCIUM DODECIN"/>
    <property type="match status" value="1"/>
</dbReference>
<dbReference type="Gene3D" id="3.30.1660.10">
    <property type="entry name" value="Flavin-binding protein dodecin"/>
    <property type="match status" value="1"/>
</dbReference>
<dbReference type="InterPro" id="IPR036694">
    <property type="entry name" value="Dodecin-like_sf"/>
</dbReference>
<proteinExistence type="predicted"/>
<dbReference type="STRING" id="1332080.ATN00_08730"/>
<keyword evidence="2" id="KW-1185">Reference proteome</keyword>
<protein>
    <submittedName>
        <fullName evidence="1">Dodecin flavoprotein</fullName>
    </submittedName>
</protein>
<evidence type="ECO:0000313" key="2">
    <source>
        <dbReference type="Proteomes" id="UP000056968"/>
    </source>
</evidence>
<evidence type="ECO:0000313" key="1">
    <source>
        <dbReference type="EMBL" id="ALR20378.1"/>
    </source>
</evidence>
<sequence>MEDHVYKLVEIVGTSRKSTDDAIQNGLTRARETLRNIRWFELVAVRGFIDRDGATQYQATLKLGFTLTD</sequence>